<dbReference type="OrthoDB" id="9789048at2"/>
<dbReference type="PANTHER" id="PTHR36930:SF1">
    <property type="entry name" value="MOSC DOMAIN-CONTAINING PROTEIN"/>
    <property type="match status" value="1"/>
</dbReference>
<dbReference type="InterPro" id="IPR011037">
    <property type="entry name" value="Pyrv_Knase-like_insert_dom_sf"/>
</dbReference>
<gene>
    <name evidence="2" type="ORF">EXM22_00390</name>
</gene>
<accession>A0A5C1QEP1</accession>
<proteinExistence type="predicted"/>
<dbReference type="PROSITE" id="PS51340">
    <property type="entry name" value="MOSC"/>
    <property type="match status" value="1"/>
</dbReference>
<dbReference type="GO" id="GO:0003824">
    <property type="term" value="F:catalytic activity"/>
    <property type="evidence" value="ECO:0007669"/>
    <property type="project" value="InterPro"/>
</dbReference>
<evidence type="ECO:0000313" key="2">
    <source>
        <dbReference type="EMBL" id="QEN06523.1"/>
    </source>
</evidence>
<dbReference type="KEGG" id="ock:EXM22_00390"/>
<evidence type="ECO:0000259" key="1">
    <source>
        <dbReference type="PROSITE" id="PS51340"/>
    </source>
</evidence>
<reference evidence="2 3" key="1">
    <citation type="submission" date="2019-02" db="EMBL/GenBank/DDBJ databases">
        <title>Complete Genome Sequence and Methylome Analysis of free living Spirochaetas.</title>
        <authorList>
            <person name="Fomenkov A."/>
            <person name="Dubinina G."/>
            <person name="Leshcheva N."/>
            <person name="Mikheeva N."/>
            <person name="Grabovich M."/>
            <person name="Vincze T."/>
            <person name="Roberts R.J."/>
        </authorList>
    </citation>
    <scope>NUCLEOTIDE SEQUENCE [LARGE SCALE GENOMIC DNA]</scope>
    <source>
        <strain evidence="2 3">K2</strain>
    </source>
</reference>
<sequence>MNTEKHFKILSLNISEKKGEQKHPVESMELKVDHGIVGDAHAGNWHRQISMLANEDVQTMQGKGIELGFGDFAENLTTEGIDLSLLPIGTRLQLGECEVEVTQIGKECHHGCAVFQIVGDCVMPRKGIFVKVLKGGMINRDSDCYYR</sequence>
<dbReference type="PANTHER" id="PTHR36930">
    <property type="entry name" value="METAL-SULFUR CLUSTER BIOSYNTHESIS PROTEINS YUAD-RELATED"/>
    <property type="match status" value="1"/>
</dbReference>
<dbReference type="InterPro" id="IPR005302">
    <property type="entry name" value="MoCF_Sase_C"/>
</dbReference>
<dbReference type="Proteomes" id="UP000324209">
    <property type="component" value="Chromosome"/>
</dbReference>
<organism evidence="2 3">
    <name type="scientific">Oceanispirochaeta crateris</name>
    <dbReference type="NCBI Taxonomy" id="2518645"/>
    <lineage>
        <taxon>Bacteria</taxon>
        <taxon>Pseudomonadati</taxon>
        <taxon>Spirochaetota</taxon>
        <taxon>Spirochaetia</taxon>
        <taxon>Spirochaetales</taxon>
        <taxon>Spirochaetaceae</taxon>
        <taxon>Oceanispirochaeta</taxon>
    </lineage>
</organism>
<dbReference type="RefSeq" id="WP_149484606.1">
    <property type="nucleotide sequence ID" value="NZ_CP036150.1"/>
</dbReference>
<name>A0A5C1QEP1_9SPIO</name>
<dbReference type="InterPro" id="IPR052716">
    <property type="entry name" value="MOSC_domain"/>
</dbReference>
<dbReference type="GO" id="GO:0030151">
    <property type="term" value="F:molybdenum ion binding"/>
    <property type="evidence" value="ECO:0007669"/>
    <property type="project" value="InterPro"/>
</dbReference>
<dbReference type="AlphaFoldDB" id="A0A5C1QEP1"/>
<dbReference type="GO" id="GO:0030170">
    <property type="term" value="F:pyridoxal phosphate binding"/>
    <property type="evidence" value="ECO:0007669"/>
    <property type="project" value="InterPro"/>
</dbReference>
<dbReference type="SUPFAM" id="SSF50800">
    <property type="entry name" value="PK beta-barrel domain-like"/>
    <property type="match status" value="1"/>
</dbReference>
<dbReference type="EMBL" id="CP036150">
    <property type="protein sequence ID" value="QEN06523.1"/>
    <property type="molecule type" value="Genomic_DNA"/>
</dbReference>
<dbReference type="Gene3D" id="2.40.33.20">
    <property type="entry name" value="PK beta-barrel domain-like"/>
    <property type="match status" value="1"/>
</dbReference>
<keyword evidence="3" id="KW-1185">Reference proteome</keyword>
<evidence type="ECO:0000313" key="3">
    <source>
        <dbReference type="Proteomes" id="UP000324209"/>
    </source>
</evidence>
<protein>
    <submittedName>
        <fullName evidence="2">MOSC domain-containing protein</fullName>
    </submittedName>
</protein>
<feature type="domain" description="MOSC" evidence="1">
    <location>
        <begin position="23"/>
        <end position="147"/>
    </location>
</feature>
<dbReference type="Pfam" id="PF03473">
    <property type="entry name" value="MOSC"/>
    <property type="match status" value="1"/>
</dbReference>